<keyword evidence="2" id="KW-1185">Reference proteome</keyword>
<accession>A0ABU0J7D7</accession>
<dbReference type="EMBL" id="JAUSVX010000003">
    <property type="protein sequence ID" value="MDQ0469363.1"/>
    <property type="molecule type" value="Genomic_DNA"/>
</dbReference>
<gene>
    <name evidence="1" type="ORF">QO011_002374</name>
</gene>
<dbReference type="RefSeq" id="WP_307271996.1">
    <property type="nucleotide sequence ID" value="NZ_JAUSVX010000003.1"/>
</dbReference>
<protein>
    <recommendedName>
        <fullName evidence="3">Polysaccharide deacetylase</fullName>
    </recommendedName>
</protein>
<evidence type="ECO:0000313" key="2">
    <source>
        <dbReference type="Proteomes" id="UP001242480"/>
    </source>
</evidence>
<reference evidence="1 2" key="1">
    <citation type="submission" date="2023-07" db="EMBL/GenBank/DDBJ databases">
        <title>Genomic Encyclopedia of Type Strains, Phase IV (KMG-IV): sequencing the most valuable type-strain genomes for metagenomic binning, comparative biology and taxonomic classification.</title>
        <authorList>
            <person name="Goeker M."/>
        </authorList>
    </citation>
    <scope>NUCLEOTIDE SEQUENCE [LARGE SCALE GENOMIC DNA]</scope>
    <source>
        <strain evidence="1 2">DSM 19619</strain>
    </source>
</reference>
<dbReference type="InterPro" id="IPR011330">
    <property type="entry name" value="Glyco_hydro/deAcase_b/a-brl"/>
</dbReference>
<name>A0ABU0J7D7_9HYPH</name>
<evidence type="ECO:0000313" key="1">
    <source>
        <dbReference type="EMBL" id="MDQ0469363.1"/>
    </source>
</evidence>
<sequence>MLGNACLFHRIDDIYRCYDELMGVLDQFVERGMHCLLAVIPGKLTPEMASYIRRNGNFSVFQHGVLHANRGTPARRDEFPADIARETMTAELQGGKLRLEDMLGSRVEGYVPPWNFTSGPALQVLEGLGFRYLSAGNAVLPTALRTLPARVDTLASYRPVRVAPVEHVEKHLRKEVAARGTAGLLYHVKDIPPDEMPWLGNVIRRAAPLTVPPGLWPVFLESRSAA</sequence>
<dbReference type="Gene3D" id="3.20.20.370">
    <property type="entry name" value="Glycoside hydrolase/deacetylase"/>
    <property type="match status" value="1"/>
</dbReference>
<dbReference type="SUPFAM" id="SSF88713">
    <property type="entry name" value="Glycoside hydrolase/deacetylase"/>
    <property type="match status" value="1"/>
</dbReference>
<proteinExistence type="predicted"/>
<comment type="caution">
    <text evidence="1">The sequence shown here is derived from an EMBL/GenBank/DDBJ whole genome shotgun (WGS) entry which is preliminary data.</text>
</comment>
<dbReference type="Proteomes" id="UP001242480">
    <property type="component" value="Unassembled WGS sequence"/>
</dbReference>
<organism evidence="1 2">
    <name type="scientific">Labrys wisconsinensis</name>
    <dbReference type="NCBI Taxonomy" id="425677"/>
    <lineage>
        <taxon>Bacteria</taxon>
        <taxon>Pseudomonadati</taxon>
        <taxon>Pseudomonadota</taxon>
        <taxon>Alphaproteobacteria</taxon>
        <taxon>Hyphomicrobiales</taxon>
        <taxon>Xanthobacteraceae</taxon>
        <taxon>Labrys</taxon>
    </lineage>
</organism>
<evidence type="ECO:0008006" key="3">
    <source>
        <dbReference type="Google" id="ProtNLM"/>
    </source>
</evidence>